<dbReference type="Proteomes" id="UP000184442">
    <property type="component" value="Unassembled WGS sequence"/>
</dbReference>
<evidence type="ECO:0000313" key="2">
    <source>
        <dbReference type="Proteomes" id="UP000184442"/>
    </source>
</evidence>
<dbReference type="STRING" id="1122184.SAMN02745176_00634"/>
<feature type="non-terminal residue" evidence="1">
    <location>
        <position position="1"/>
    </location>
</feature>
<evidence type="ECO:0000313" key="1">
    <source>
        <dbReference type="EMBL" id="SHI54635.1"/>
    </source>
</evidence>
<dbReference type="AlphaFoldDB" id="A0A1M6C0S7"/>
<protein>
    <submittedName>
        <fullName evidence="1">Uncharacterized protein</fullName>
    </submittedName>
</protein>
<keyword evidence="2" id="KW-1185">Reference proteome</keyword>
<accession>A0A1M6C0S7</accession>
<gene>
    <name evidence="1" type="ORF">SAMN02745176_00634</name>
</gene>
<sequence>DMLGFKDDMTDFRADMMSFKDDMTDFKTDMMSFKKGTEGRLDRIEMKLEVMDDKLSEAFEAIEAHAEINERQHKEIMDELKGELNIVQLAVKRTAK</sequence>
<proteinExistence type="predicted"/>
<dbReference type="EMBL" id="FQZS01000004">
    <property type="protein sequence ID" value="SHI54635.1"/>
    <property type="molecule type" value="Genomic_DNA"/>
</dbReference>
<organism evidence="1 2">
    <name type="scientific">Lutispora thermophila DSM 19022</name>
    <dbReference type="NCBI Taxonomy" id="1122184"/>
    <lineage>
        <taxon>Bacteria</taxon>
        <taxon>Bacillati</taxon>
        <taxon>Bacillota</taxon>
        <taxon>Clostridia</taxon>
        <taxon>Lutisporales</taxon>
        <taxon>Lutisporaceae</taxon>
        <taxon>Lutispora</taxon>
    </lineage>
</organism>
<name>A0A1M6C0S7_9FIRM</name>
<reference evidence="1 2" key="1">
    <citation type="submission" date="2016-11" db="EMBL/GenBank/DDBJ databases">
        <authorList>
            <person name="Jaros S."/>
            <person name="Januszkiewicz K."/>
            <person name="Wedrychowicz H."/>
        </authorList>
    </citation>
    <scope>NUCLEOTIDE SEQUENCE [LARGE SCALE GENOMIC DNA]</scope>
    <source>
        <strain evidence="1 2">DSM 19022</strain>
    </source>
</reference>